<organism evidence="1 2">
    <name type="scientific">Acidithiobacillus sulfuriphilus</name>
    <dbReference type="NCBI Taxonomy" id="1867749"/>
    <lineage>
        <taxon>Bacteria</taxon>
        <taxon>Pseudomonadati</taxon>
        <taxon>Pseudomonadota</taxon>
        <taxon>Acidithiobacillia</taxon>
        <taxon>Acidithiobacillales</taxon>
        <taxon>Acidithiobacillaceae</taxon>
        <taxon>Acidithiobacillus</taxon>
    </lineage>
</organism>
<evidence type="ECO:0000313" key="1">
    <source>
        <dbReference type="EMBL" id="XRI77561.1"/>
    </source>
</evidence>
<keyword evidence="2" id="KW-1185">Reference proteome</keyword>
<name>A0ACD5HQ11_9PROT</name>
<reference evidence="1 2" key="1">
    <citation type="journal article" date="2019" name="Int. J. Syst. Evol. Microbiol.">
        <title>Acidithiobacillus sulfuriphilus sp. nov.: an extremely acidophilic sulfur-oxidizing chemolithotroph isolated from a neutral pH environment.</title>
        <authorList>
            <person name="Falagan C."/>
            <person name="Moya-Beltran A."/>
            <person name="Castro M."/>
            <person name="Quatrini R."/>
            <person name="Johnson D.B."/>
        </authorList>
    </citation>
    <scope>NUCLEOTIDE SEQUENCE [LARGE SCALE GENOMIC DNA]</scope>
    <source>
        <strain evidence="1 2">CJ-2</strain>
    </source>
</reference>
<dbReference type="EMBL" id="CP127527">
    <property type="protein sequence ID" value="XRI77561.1"/>
    <property type="molecule type" value="Genomic_DNA"/>
</dbReference>
<gene>
    <name evidence="1" type="ORF">EC580_002450</name>
</gene>
<accession>A0ACD5HQ11</accession>
<proteinExistence type="predicted"/>
<dbReference type="Proteomes" id="UP000271650">
    <property type="component" value="Chromosome"/>
</dbReference>
<protein>
    <submittedName>
        <fullName evidence="1">Uncharacterized protein</fullName>
    </submittedName>
</protein>
<sequence>MNIVNMIWGAVMESRFEPMLAELECIITDYRTLRRQAGKEGQVTRTIQALQRQVRLLEEENELLRHRQQQVCTRLADLLLQVERWEGGEQHG</sequence>
<evidence type="ECO:0000313" key="2">
    <source>
        <dbReference type="Proteomes" id="UP000271650"/>
    </source>
</evidence>